<protein>
    <submittedName>
        <fullName evidence="1">Uncharacterized protein</fullName>
    </submittedName>
</protein>
<proteinExistence type="predicted"/>
<name>R0GMM7_9BRAS</name>
<organism evidence="1 2">
    <name type="scientific">Capsella rubella</name>
    <dbReference type="NCBI Taxonomy" id="81985"/>
    <lineage>
        <taxon>Eukaryota</taxon>
        <taxon>Viridiplantae</taxon>
        <taxon>Streptophyta</taxon>
        <taxon>Embryophyta</taxon>
        <taxon>Tracheophyta</taxon>
        <taxon>Spermatophyta</taxon>
        <taxon>Magnoliopsida</taxon>
        <taxon>eudicotyledons</taxon>
        <taxon>Gunneridae</taxon>
        <taxon>Pentapetalae</taxon>
        <taxon>rosids</taxon>
        <taxon>malvids</taxon>
        <taxon>Brassicales</taxon>
        <taxon>Brassicaceae</taxon>
        <taxon>Camelineae</taxon>
        <taxon>Capsella</taxon>
    </lineage>
</organism>
<dbReference type="EMBL" id="KB870812">
    <property type="protein sequence ID" value="EOA12438.1"/>
    <property type="molecule type" value="Genomic_DNA"/>
</dbReference>
<evidence type="ECO:0000313" key="1">
    <source>
        <dbReference type="EMBL" id="EOA12438.1"/>
    </source>
</evidence>
<dbReference type="AlphaFoldDB" id="R0GMM7"/>
<dbReference type="Proteomes" id="UP000029121">
    <property type="component" value="Unassembled WGS sequence"/>
</dbReference>
<reference evidence="2" key="1">
    <citation type="journal article" date="2013" name="Nat. Genet.">
        <title>The Capsella rubella genome and the genomic consequences of rapid mating system evolution.</title>
        <authorList>
            <person name="Slotte T."/>
            <person name="Hazzouri K.M."/>
            <person name="Agren J.A."/>
            <person name="Koenig D."/>
            <person name="Maumus F."/>
            <person name="Guo Y.L."/>
            <person name="Steige K."/>
            <person name="Platts A.E."/>
            <person name="Escobar J.S."/>
            <person name="Newman L.K."/>
            <person name="Wang W."/>
            <person name="Mandakova T."/>
            <person name="Vello E."/>
            <person name="Smith L.M."/>
            <person name="Henz S.R."/>
            <person name="Steffen J."/>
            <person name="Takuno S."/>
            <person name="Brandvain Y."/>
            <person name="Coop G."/>
            <person name="Andolfatto P."/>
            <person name="Hu T.T."/>
            <person name="Blanchette M."/>
            <person name="Clark R.M."/>
            <person name="Quesneville H."/>
            <person name="Nordborg M."/>
            <person name="Gaut B.S."/>
            <person name="Lysak M.A."/>
            <person name="Jenkins J."/>
            <person name="Grimwood J."/>
            <person name="Chapman J."/>
            <person name="Prochnik S."/>
            <person name="Shu S."/>
            <person name="Rokhsar D."/>
            <person name="Schmutz J."/>
            <person name="Weigel D."/>
            <person name="Wright S.I."/>
        </authorList>
    </citation>
    <scope>NUCLEOTIDE SEQUENCE [LARGE SCALE GENOMIC DNA]</scope>
    <source>
        <strain evidence="2">cv. Monte Gargano</strain>
    </source>
</reference>
<accession>R0GMM7</accession>
<evidence type="ECO:0000313" key="2">
    <source>
        <dbReference type="Proteomes" id="UP000029121"/>
    </source>
</evidence>
<sequence>MGKKTIWQNYIKEPAQPWSSGKGELGKAWKELTQVRSTLETKIMVVWEVCQLGQGPVGLPGSQKCRRPDYPLALVGKHSKLGIDSVVALRGEVHSEALHCVSTGADRISR</sequence>
<keyword evidence="2" id="KW-1185">Reference proteome</keyword>
<gene>
    <name evidence="1" type="ORF">CARUB_v10028400mg</name>
</gene>